<reference evidence="1 2" key="1">
    <citation type="submission" date="2018-06" db="EMBL/GenBank/DDBJ databases">
        <title>Genomic Encyclopedia of Archaeal and Bacterial Type Strains, Phase II (KMG-II): from individual species to whole genera.</title>
        <authorList>
            <person name="Goeker M."/>
        </authorList>
    </citation>
    <scope>NUCLEOTIDE SEQUENCE [LARGE SCALE GENOMIC DNA]</scope>
    <source>
        <strain evidence="1 2">DSM 21851</strain>
    </source>
</reference>
<dbReference type="EMBL" id="QLMC01000004">
    <property type="protein sequence ID" value="RAJ95997.1"/>
    <property type="molecule type" value="Genomic_DNA"/>
</dbReference>
<organism evidence="1 2">
    <name type="scientific">Larkinella arboricola</name>
    <dbReference type="NCBI Taxonomy" id="643671"/>
    <lineage>
        <taxon>Bacteria</taxon>
        <taxon>Pseudomonadati</taxon>
        <taxon>Bacteroidota</taxon>
        <taxon>Cytophagia</taxon>
        <taxon>Cytophagales</taxon>
        <taxon>Spirosomataceae</taxon>
        <taxon>Larkinella</taxon>
    </lineage>
</organism>
<protein>
    <submittedName>
        <fullName evidence="1">Uncharacterized protein</fullName>
    </submittedName>
</protein>
<gene>
    <name evidence="1" type="ORF">LX87_03747</name>
</gene>
<accession>A0A327WVA5</accession>
<sequence>MYSRDSIIPLGLRRSLAFPRLAEMLREARQSEFKTLMQAIDCANNRYVKGSDNWIVRGDNGVYWVVRPRVAEYLVNAGYELAFGR</sequence>
<dbReference type="OrthoDB" id="9839597at2"/>
<dbReference type="Proteomes" id="UP000248790">
    <property type="component" value="Unassembled WGS sequence"/>
</dbReference>
<evidence type="ECO:0000313" key="2">
    <source>
        <dbReference type="Proteomes" id="UP000248790"/>
    </source>
</evidence>
<evidence type="ECO:0000313" key="1">
    <source>
        <dbReference type="EMBL" id="RAJ95997.1"/>
    </source>
</evidence>
<proteinExistence type="predicted"/>
<keyword evidence="2" id="KW-1185">Reference proteome</keyword>
<comment type="caution">
    <text evidence="1">The sequence shown here is derived from an EMBL/GenBank/DDBJ whole genome shotgun (WGS) entry which is preliminary data.</text>
</comment>
<dbReference type="AlphaFoldDB" id="A0A327WVA5"/>
<name>A0A327WVA5_LARAB</name>